<gene>
    <name evidence="2" type="ORF">GCM10007096_38700</name>
</gene>
<evidence type="ECO:0000313" key="2">
    <source>
        <dbReference type="EMBL" id="GGH87815.1"/>
    </source>
</evidence>
<dbReference type="AlphaFoldDB" id="A0A8J3EP45"/>
<keyword evidence="3" id="KW-1185">Reference proteome</keyword>
<dbReference type="RefSeq" id="WP_188499025.1">
    <property type="nucleotide sequence ID" value="NZ_BMFV01000043.1"/>
</dbReference>
<name>A0A8J3EP45_9BACL</name>
<protein>
    <submittedName>
        <fullName evidence="2">Uncharacterized protein</fullName>
    </submittedName>
</protein>
<dbReference type="InterPro" id="IPR015943">
    <property type="entry name" value="WD40/YVTN_repeat-like_dom_sf"/>
</dbReference>
<dbReference type="EMBL" id="BMFV01000043">
    <property type="protein sequence ID" value="GGH87815.1"/>
    <property type="molecule type" value="Genomic_DNA"/>
</dbReference>
<dbReference type="SUPFAM" id="SSF110296">
    <property type="entry name" value="Oligoxyloglucan reducing end-specific cellobiohydrolase"/>
    <property type="match status" value="1"/>
</dbReference>
<reference evidence="2" key="2">
    <citation type="submission" date="2020-09" db="EMBL/GenBank/DDBJ databases">
        <authorList>
            <person name="Sun Q."/>
            <person name="Zhou Y."/>
        </authorList>
    </citation>
    <scope>NUCLEOTIDE SEQUENCE</scope>
    <source>
        <strain evidence="2">CGMCC 1.12777</strain>
    </source>
</reference>
<feature type="region of interest" description="Disordered" evidence="1">
    <location>
        <begin position="46"/>
        <end position="67"/>
    </location>
</feature>
<feature type="compositionally biased region" description="Polar residues" evidence="1">
    <location>
        <begin position="52"/>
        <end position="67"/>
    </location>
</feature>
<evidence type="ECO:0000313" key="3">
    <source>
        <dbReference type="Proteomes" id="UP000656813"/>
    </source>
</evidence>
<organism evidence="2 3">
    <name type="scientific">Pullulanibacillus pueri</name>
    <dbReference type="NCBI Taxonomy" id="1437324"/>
    <lineage>
        <taxon>Bacteria</taxon>
        <taxon>Bacillati</taxon>
        <taxon>Bacillota</taxon>
        <taxon>Bacilli</taxon>
        <taxon>Bacillales</taxon>
        <taxon>Sporolactobacillaceae</taxon>
        <taxon>Pullulanibacillus</taxon>
    </lineage>
</organism>
<accession>A0A8J3EP45</accession>
<comment type="caution">
    <text evidence="2">The sequence shown here is derived from an EMBL/GenBank/DDBJ whole genome shotgun (WGS) entry which is preliminary data.</text>
</comment>
<dbReference type="Gene3D" id="2.130.10.10">
    <property type="entry name" value="YVTN repeat-like/Quinoprotein amine dehydrogenase"/>
    <property type="match status" value="1"/>
</dbReference>
<reference evidence="2" key="1">
    <citation type="journal article" date="2014" name="Int. J. Syst. Evol. Microbiol.">
        <title>Complete genome sequence of Corynebacterium casei LMG S-19264T (=DSM 44701T), isolated from a smear-ripened cheese.</title>
        <authorList>
            <consortium name="US DOE Joint Genome Institute (JGI-PGF)"/>
            <person name="Walter F."/>
            <person name="Albersmeier A."/>
            <person name="Kalinowski J."/>
            <person name="Ruckert C."/>
        </authorList>
    </citation>
    <scope>NUCLEOTIDE SEQUENCE</scope>
    <source>
        <strain evidence="2">CGMCC 1.12777</strain>
    </source>
</reference>
<evidence type="ECO:0000256" key="1">
    <source>
        <dbReference type="SAM" id="MobiDB-lite"/>
    </source>
</evidence>
<sequence length="236" mass="26902">MKILKISVFCLIALFIAYYTFKWTQGVIEKQNANYLPENPYIEKEKDHHTTQDYSSSESQPMQGHNVNGSRAVELPIDGKQNNHIIYKGQLYITNNKGKTWLAVPDDDTLGYPRISDDQKSLSESNIYVSSERVAIVYGGQGPENISVLFTDGQYLGEIWRVWSLSKSATQNLQKGYEKLYIDFLNSDKTGYIVAIRKEGEQQVVTAYRSVNSGITWDAVHTNDPLYNEIMKHFGL</sequence>
<dbReference type="Proteomes" id="UP000656813">
    <property type="component" value="Unassembled WGS sequence"/>
</dbReference>
<proteinExistence type="predicted"/>